<dbReference type="InterPro" id="IPR045851">
    <property type="entry name" value="AMP-bd_C_sf"/>
</dbReference>
<dbReference type="PROSITE" id="PS00455">
    <property type="entry name" value="AMP_BINDING"/>
    <property type="match status" value="1"/>
</dbReference>
<dbReference type="InterPro" id="IPR000873">
    <property type="entry name" value="AMP-dep_synth/lig_dom"/>
</dbReference>
<dbReference type="NCBIfam" id="TIGR01733">
    <property type="entry name" value="AA-adenyl-dom"/>
    <property type="match status" value="1"/>
</dbReference>
<dbReference type="SUPFAM" id="SSF47336">
    <property type="entry name" value="ACP-like"/>
    <property type="match status" value="1"/>
</dbReference>
<feature type="non-terminal residue" evidence="5">
    <location>
        <position position="1623"/>
    </location>
</feature>
<evidence type="ECO:0000256" key="3">
    <source>
        <dbReference type="ARBA" id="ARBA00022553"/>
    </source>
</evidence>
<dbReference type="SUPFAM" id="SSF56801">
    <property type="entry name" value="Acetyl-CoA synthetase-like"/>
    <property type="match status" value="2"/>
</dbReference>
<dbReference type="InterPro" id="IPR020806">
    <property type="entry name" value="PKS_PP-bd"/>
</dbReference>
<dbReference type="Gene3D" id="1.10.1200.10">
    <property type="entry name" value="ACP-like"/>
    <property type="match status" value="1"/>
</dbReference>
<dbReference type="InterPro" id="IPR042099">
    <property type="entry name" value="ANL_N_sf"/>
</dbReference>
<gene>
    <name evidence="5" type="ORF">EKL94_21570</name>
</gene>
<dbReference type="Pfam" id="PF00668">
    <property type="entry name" value="Condensation"/>
    <property type="match status" value="2"/>
</dbReference>
<dbReference type="InterPro" id="IPR006162">
    <property type="entry name" value="Ppantetheine_attach_site"/>
</dbReference>
<accession>A0A3S0JHY3</accession>
<dbReference type="FunFam" id="3.30.300.30:FF:000010">
    <property type="entry name" value="Enterobactin synthetase component F"/>
    <property type="match status" value="1"/>
</dbReference>
<evidence type="ECO:0000259" key="4">
    <source>
        <dbReference type="PROSITE" id="PS50075"/>
    </source>
</evidence>
<dbReference type="FunFam" id="2.30.38.10:FF:000001">
    <property type="entry name" value="Non-ribosomal peptide synthetase PvdI"/>
    <property type="match status" value="1"/>
</dbReference>
<reference evidence="5 6" key="1">
    <citation type="submission" date="2018-12" db="EMBL/GenBank/DDBJ databases">
        <authorList>
            <person name="Kartti S."/>
            <person name="Manni A."/>
            <person name="Chemao El Fihri M.W."/>
            <person name="Laamarti M."/>
            <person name="Temsamani L."/>
            <person name="El Jamali J.E."/>
            <person name="Ouadghiri M."/>
            <person name="Ibrahimi A."/>
            <person name="Filati-Maltouf A."/>
        </authorList>
    </citation>
    <scope>NUCLEOTIDE SEQUENCE [LARGE SCALE GENOMIC DNA]</scope>
    <source>
        <strain evidence="5 6">MDMC339</strain>
    </source>
</reference>
<keyword evidence="2" id="KW-0596">Phosphopantetheine</keyword>
<dbReference type="PROSITE" id="PS50075">
    <property type="entry name" value="CARRIER"/>
    <property type="match status" value="1"/>
</dbReference>
<dbReference type="Gene3D" id="2.30.38.10">
    <property type="entry name" value="Luciferase, Domain 3"/>
    <property type="match status" value="1"/>
</dbReference>
<dbReference type="Gene3D" id="3.40.50.980">
    <property type="match status" value="2"/>
</dbReference>
<dbReference type="GO" id="GO:0044550">
    <property type="term" value="P:secondary metabolite biosynthetic process"/>
    <property type="evidence" value="ECO:0007669"/>
    <property type="project" value="UniProtKB-ARBA"/>
</dbReference>
<dbReference type="PROSITE" id="PS00012">
    <property type="entry name" value="PHOSPHOPANTETHEINE"/>
    <property type="match status" value="1"/>
</dbReference>
<comment type="caution">
    <text evidence="5">The sequence shown here is derived from an EMBL/GenBank/DDBJ whole genome shotgun (WGS) entry which is preliminary data.</text>
</comment>
<dbReference type="Gene3D" id="3.30.300.30">
    <property type="match status" value="1"/>
</dbReference>
<dbReference type="Gene3D" id="3.40.50.12780">
    <property type="entry name" value="N-terminal domain of ligase-like"/>
    <property type="match status" value="1"/>
</dbReference>
<evidence type="ECO:0000313" key="5">
    <source>
        <dbReference type="EMBL" id="RTQ82745.1"/>
    </source>
</evidence>
<dbReference type="FunFam" id="3.30.559.10:FF:000012">
    <property type="entry name" value="Non-ribosomal peptide synthetase"/>
    <property type="match status" value="1"/>
</dbReference>
<dbReference type="InterPro" id="IPR025110">
    <property type="entry name" value="AMP-bd_C"/>
</dbReference>
<keyword evidence="3" id="KW-0597">Phosphoprotein</keyword>
<dbReference type="Pfam" id="PF00501">
    <property type="entry name" value="AMP-binding"/>
    <property type="match status" value="1"/>
</dbReference>
<evidence type="ECO:0000256" key="1">
    <source>
        <dbReference type="ARBA" id="ARBA00001957"/>
    </source>
</evidence>
<evidence type="ECO:0000256" key="2">
    <source>
        <dbReference type="ARBA" id="ARBA00022450"/>
    </source>
</evidence>
<dbReference type="FunFam" id="1.10.1200.10:FF:000016">
    <property type="entry name" value="Non-ribosomal peptide synthase"/>
    <property type="match status" value="1"/>
</dbReference>
<dbReference type="GO" id="GO:0043041">
    <property type="term" value="P:amino acid activation for nonribosomal peptide biosynthetic process"/>
    <property type="evidence" value="ECO:0007669"/>
    <property type="project" value="TreeGrafter"/>
</dbReference>
<dbReference type="EMBL" id="RXLZ01000109">
    <property type="protein sequence ID" value="RTQ82745.1"/>
    <property type="molecule type" value="Genomic_DNA"/>
</dbReference>
<dbReference type="GO" id="GO:0005737">
    <property type="term" value="C:cytoplasm"/>
    <property type="evidence" value="ECO:0007669"/>
    <property type="project" value="TreeGrafter"/>
</dbReference>
<evidence type="ECO:0000313" key="6">
    <source>
        <dbReference type="Proteomes" id="UP000271705"/>
    </source>
</evidence>
<dbReference type="CDD" id="cd19531">
    <property type="entry name" value="LCL_NRPS-like"/>
    <property type="match status" value="1"/>
</dbReference>
<dbReference type="InterPro" id="IPR001242">
    <property type="entry name" value="Condensation_dom"/>
</dbReference>
<dbReference type="PANTHER" id="PTHR45527">
    <property type="entry name" value="NONRIBOSOMAL PEPTIDE SYNTHETASE"/>
    <property type="match status" value="1"/>
</dbReference>
<proteinExistence type="predicted"/>
<name>A0A3S0JHY3_STEMA</name>
<dbReference type="FunFam" id="3.40.50.980:FF:000001">
    <property type="entry name" value="Non-ribosomal peptide synthetase"/>
    <property type="match status" value="1"/>
</dbReference>
<dbReference type="InterPro" id="IPR010071">
    <property type="entry name" value="AA_adenyl_dom"/>
</dbReference>
<dbReference type="InterPro" id="IPR020845">
    <property type="entry name" value="AMP-binding_CS"/>
</dbReference>
<dbReference type="Proteomes" id="UP000271705">
    <property type="component" value="Unassembled WGS sequence"/>
</dbReference>
<dbReference type="CDD" id="cd05930">
    <property type="entry name" value="A_NRPS"/>
    <property type="match status" value="1"/>
</dbReference>
<dbReference type="InterPro" id="IPR009081">
    <property type="entry name" value="PP-bd_ACP"/>
</dbReference>
<dbReference type="InterPro" id="IPR036736">
    <property type="entry name" value="ACP-like_sf"/>
</dbReference>
<protein>
    <submittedName>
        <fullName evidence="5">Amino acid adenylation domain-containing protein</fullName>
    </submittedName>
</protein>
<dbReference type="Pfam" id="PF13193">
    <property type="entry name" value="AMP-binding_C"/>
    <property type="match status" value="1"/>
</dbReference>
<organism evidence="5 6">
    <name type="scientific">Stenotrophomonas maltophilia</name>
    <name type="common">Pseudomonas maltophilia</name>
    <name type="synonym">Xanthomonas maltophilia</name>
    <dbReference type="NCBI Taxonomy" id="40324"/>
    <lineage>
        <taxon>Bacteria</taxon>
        <taxon>Pseudomonadati</taxon>
        <taxon>Pseudomonadota</taxon>
        <taxon>Gammaproteobacteria</taxon>
        <taxon>Lysobacterales</taxon>
        <taxon>Lysobacteraceae</taxon>
        <taxon>Stenotrophomonas</taxon>
        <taxon>Stenotrophomonas maltophilia group</taxon>
    </lineage>
</organism>
<dbReference type="SMART" id="SM00823">
    <property type="entry name" value="PKS_PP"/>
    <property type="match status" value="1"/>
</dbReference>
<dbReference type="GO" id="GO:0031177">
    <property type="term" value="F:phosphopantetheine binding"/>
    <property type="evidence" value="ECO:0007669"/>
    <property type="project" value="InterPro"/>
</dbReference>
<dbReference type="FunFam" id="3.40.50.12780:FF:000012">
    <property type="entry name" value="Non-ribosomal peptide synthetase"/>
    <property type="match status" value="1"/>
</dbReference>
<dbReference type="RefSeq" id="WP_126930584.1">
    <property type="nucleotide sequence ID" value="NZ_RXLZ01000109.1"/>
</dbReference>
<dbReference type="Pfam" id="PF00550">
    <property type="entry name" value="PP-binding"/>
    <property type="match status" value="1"/>
</dbReference>
<dbReference type="SUPFAM" id="SSF52777">
    <property type="entry name" value="CoA-dependent acyltransferases"/>
    <property type="match status" value="4"/>
</dbReference>
<dbReference type="PANTHER" id="PTHR45527:SF1">
    <property type="entry name" value="FATTY ACID SYNTHASE"/>
    <property type="match status" value="1"/>
</dbReference>
<sequence length="1623" mass="177253">MTTQNDGRADALRRELLQRRLLKASQERQASGQQVIERADRSAPLPLSWSQQRLWFLNQLDPAAGAAYHLASAARLSGTLDRDALQAALDRIVFRHESLRSRFVTLGDTPVQVIDAPETGFTLIDHDLSCDDITGREERVADMAAAEASAHFDLSNGPLVRGRLLRLAENEHVLLVTQHHIVSDGWSMGVFIHELQAQYAAAVVGNDDPLSPLPLQYADYATWQRGWLKHDALAHQVDFWRNHLANAPALIGLPTDRPRPAVQSFRGETVAVHIPAALTSALKQLSKRHGTTLFMTLLTGWATLLSRWSGQSDLVIGTPVANRSRPELEPMIGFFVNTLAMRIRLDGKLSVAALLAHVRATALGVYSHQDVPFDQVVEAVRPARSLSHGPLFQVMLSLNNTFGGEPRALGGLVLEPLQIAQGTTHFDLSLALAERAGEICGVAQFASDLFDADSVKRHVAAFSTVLSAMVADDSQPIIELPVMEEPERKQLLVDFNPPAPHAAPAPLLHREFENQVERSPGSIAVKFKDTSLTYAELDCRANQLAHALRAQGAGPDLRVALCVERGVDMIVGVLGILKAGAAYVPLDPAYPDARLAYLLQDSNPLALVTQSSLHERLATLAPSLPVMDLQDASLRNLSTQPPVVPGLEAHHLAYVIYTSGSTGQPKGVMVEHGNIVHLWLGLRSEVFDAMEATLRVALNASYSFDASMQMIVQLLSGHCLILVPEVLRSNGDAMVRFLARHRVDVLDCTPAQLELMLDAGLCNGSTYAPVAVLVGGDAIPDALWKRMVEAKTTRFFNVYGPTECTVDATLACVDQTAMQPHIGRPLANTRIYVLDGRGQPVPIGTVGEIHIGGAQVARGYLDRPDLTSERFRVDPFIDTPSARLYRTGDLARWRADGTLQYLGRNDSQVKIRGFRIEPGEIESQLVSCGGIAEAVVIAREDLPGDRRLVAYVRAEAGQEIVAADLRDRLLSRLAPHMVPSAFVQIEAWPLTHNGKLDRSALPAPNAASIALRAYQAPDGHAEHAVAATWQAVLGVEGIGRQDNFFELGGHSLLVVAVIERLRQQGLHAEVRSLFTAPTLAGFAATLGTGSLTLDAPDYALDAQGRITPQHLPLVALEQEQIDALVGTIREGTPSIQDIYPLGPLQQGVLFHSLLDSEGDPYLMRTIMRFDEGQRLHSFLTALDQVIARHDVLRSSIHWEGLPTPVQVVHRQARMPVEALHLANGDAEAQLRDLIDPGRMRLDLGQAPLVRAFTAADPHGNGHWLVLLSHHIVCDHVTLELLMQEVRTLLYDPSTPLPIVLPYRNFIASTLASSESAHESYFRAQLADVLEPTAPFGVLDVRGNGRDLTEFTMALSDSLSQKLRHHARLLGVTPAAFFHLAWGLVLARCCERDDVVFGTVLSGRLQGVNGADQLLGMFINTLPVRIHLGGRGVRAAVMETHARLSELLDHEQASLAVAQRCSGVSAELPLFTSLLNYRHNVVATDTTWPGVHFVRGEERTNFPLVMSINDSGRAFSMTAQAVVGLDPHRLSGWLAQGLESLAHALEQRHDLPVLKLELAAAEESIQRQQALLATTRAYPRDGLIHHVFQEQVRAQPEAVAADFHGATLSYQQLDRRANQVAQVL</sequence>
<dbReference type="Gene3D" id="3.30.559.30">
    <property type="entry name" value="Nonribosomal peptide synthetase, condensation domain"/>
    <property type="match status" value="2"/>
</dbReference>
<dbReference type="GO" id="GO:0003824">
    <property type="term" value="F:catalytic activity"/>
    <property type="evidence" value="ECO:0007669"/>
    <property type="project" value="InterPro"/>
</dbReference>
<dbReference type="CDD" id="cd19544">
    <property type="entry name" value="E-C_NRPS"/>
    <property type="match status" value="1"/>
</dbReference>
<dbReference type="InterPro" id="IPR023213">
    <property type="entry name" value="CAT-like_dom_sf"/>
</dbReference>
<dbReference type="GO" id="GO:0072330">
    <property type="term" value="P:monocarboxylic acid biosynthetic process"/>
    <property type="evidence" value="ECO:0007669"/>
    <property type="project" value="UniProtKB-ARBA"/>
</dbReference>
<comment type="cofactor">
    <cofactor evidence="1">
        <name>pantetheine 4'-phosphate</name>
        <dbReference type="ChEBI" id="CHEBI:47942"/>
    </cofactor>
</comment>
<feature type="domain" description="Carrier" evidence="4">
    <location>
        <begin position="1016"/>
        <end position="1090"/>
    </location>
</feature>
<dbReference type="Gene3D" id="3.30.559.10">
    <property type="entry name" value="Chloramphenicol acetyltransferase-like domain"/>
    <property type="match status" value="2"/>
</dbReference>